<dbReference type="InterPro" id="IPR046431">
    <property type="entry name" value="FAF_dom"/>
</dbReference>
<dbReference type="AlphaFoldDB" id="A0A9D4UDF4"/>
<protein>
    <recommendedName>
        <fullName evidence="2">FAF domain-containing protein</fullName>
    </recommendedName>
</protein>
<organism evidence="3 4">
    <name type="scientific">Adiantum capillus-veneris</name>
    <name type="common">Maidenhair fern</name>
    <dbReference type="NCBI Taxonomy" id="13818"/>
    <lineage>
        <taxon>Eukaryota</taxon>
        <taxon>Viridiplantae</taxon>
        <taxon>Streptophyta</taxon>
        <taxon>Embryophyta</taxon>
        <taxon>Tracheophyta</taxon>
        <taxon>Polypodiopsida</taxon>
        <taxon>Polypodiidae</taxon>
        <taxon>Polypodiales</taxon>
        <taxon>Pteridineae</taxon>
        <taxon>Pteridaceae</taxon>
        <taxon>Vittarioideae</taxon>
        <taxon>Adiantum</taxon>
    </lineage>
</organism>
<dbReference type="Pfam" id="PF11250">
    <property type="entry name" value="FAF"/>
    <property type="match status" value="1"/>
</dbReference>
<feature type="region of interest" description="Disordered" evidence="1">
    <location>
        <begin position="321"/>
        <end position="340"/>
    </location>
</feature>
<dbReference type="EMBL" id="JABFUD020000019">
    <property type="protein sequence ID" value="KAI5065478.1"/>
    <property type="molecule type" value="Genomic_DNA"/>
</dbReference>
<accession>A0A9D4UDF4</accession>
<gene>
    <name evidence="3" type="ORF">GOP47_0020173</name>
</gene>
<evidence type="ECO:0000313" key="3">
    <source>
        <dbReference type="EMBL" id="KAI5065478.1"/>
    </source>
</evidence>
<reference evidence="3" key="1">
    <citation type="submission" date="2021-01" db="EMBL/GenBank/DDBJ databases">
        <title>Adiantum capillus-veneris genome.</title>
        <authorList>
            <person name="Fang Y."/>
            <person name="Liao Q."/>
        </authorList>
    </citation>
    <scope>NUCLEOTIDE SEQUENCE</scope>
    <source>
        <strain evidence="3">H3</strain>
        <tissue evidence="3">Leaf</tissue>
    </source>
</reference>
<evidence type="ECO:0000256" key="1">
    <source>
        <dbReference type="SAM" id="MobiDB-lite"/>
    </source>
</evidence>
<dbReference type="Proteomes" id="UP000886520">
    <property type="component" value="Chromosome 19"/>
</dbReference>
<comment type="caution">
    <text evidence="3">The sequence shown here is derived from an EMBL/GenBank/DDBJ whole genome shotgun (WGS) entry which is preliminary data.</text>
</comment>
<feature type="domain" description="FAF" evidence="2">
    <location>
        <begin position="31"/>
        <end position="93"/>
    </location>
</feature>
<evidence type="ECO:0000313" key="4">
    <source>
        <dbReference type="Proteomes" id="UP000886520"/>
    </source>
</evidence>
<sequence length="362" mass="40232">MGIQYRYCNSGSRLSGSEYHEPHQINGNGGLPPPLESLTICDGSLMDMPRVPRACLASVRRDGRLVILHTAETNPAHYSHMRSHRSNGRLQMRIYSTLTSRSTAPSKEKADLKPQIGNARNIVQRQERPALAKCTSTSLSEKRNPSAEIAIQENPHLPSTRNPKIVKRISSPSLAAAQHAGAATRQEHHCPLAARNSSPYIISWKAETLSCAPDPTLRLLHDQLHRHAGTVQYSASVVQLGYPGHNHNPQIESKASPHVQFVVRKEEEHAADKVPAKEEAVVAERASKPNMVSRALEKVERRDTPPKVAKARTWWTEQGLADDHDSVSTTQAEEEAHKRSDKHFLLPHSLLSTLRPLRLLNL</sequence>
<evidence type="ECO:0000259" key="2">
    <source>
        <dbReference type="Pfam" id="PF11250"/>
    </source>
</evidence>
<proteinExistence type="predicted"/>
<name>A0A9D4UDF4_ADICA</name>
<keyword evidence="4" id="KW-1185">Reference proteome</keyword>